<comment type="caution">
    <text evidence="14">The sequence shown here is derived from an EMBL/GenBank/DDBJ whole genome shotgun (WGS) entry which is preliminary data.</text>
</comment>
<dbReference type="GO" id="GO:0005886">
    <property type="term" value="C:plasma membrane"/>
    <property type="evidence" value="ECO:0007669"/>
    <property type="project" value="UniProtKB-SubCell"/>
</dbReference>
<feature type="transmembrane region" description="Helical" evidence="13">
    <location>
        <begin position="101"/>
        <end position="121"/>
    </location>
</feature>
<evidence type="ECO:0000256" key="8">
    <source>
        <dbReference type="ARBA" id="ARBA00023315"/>
    </source>
</evidence>
<evidence type="ECO:0000256" key="10">
    <source>
        <dbReference type="ARBA" id="ARBA00023603"/>
    </source>
</evidence>
<dbReference type="OrthoDB" id="3783432at2"/>
<comment type="function">
    <text evidence="12">Catalyzes the acylation of glycosyl-4,4'-diaponeurosporenoate, i.e. the esterification of glucose at the C6'' position with the carboxyl group of the C(15) fatty acid 12-methyltetradecanoic acid, to yield staphyloxanthin. This is the last step in the biosynthesis of this orange pigment, present in most staphylococci strains.</text>
</comment>
<keyword evidence="8" id="KW-0012">Acyltransferase</keyword>
<comment type="similarity">
    <text evidence="10">Belongs to the acyltransferase CrtO family.</text>
</comment>
<protein>
    <recommendedName>
        <fullName evidence="11">Glycosyl-4,4'-diaponeurosporenoate acyltransferase</fullName>
    </recommendedName>
</protein>
<dbReference type="AlphaFoldDB" id="A0A6L3UZ55"/>
<dbReference type="InterPro" id="IPR044021">
    <property type="entry name" value="CrtO"/>
</dbReference>
<dbReference type="EMBL" id="WBOS01000034">
    <property type="protein sequence ID" value="KAB2328092.1"/>
    <property type="molecule type" value="Genomic_DNA"/>
</dbReference>
<evidence type="ECO:0000256" key="12">
    <source>
        <dbReference type="ARBA" id="ARBA00025324"/>
    </source>
</evidence>
<evidence type="ECO:0000256" key="5">
    <source>
        <dbReference type="ARBA" id="ARBA00022729"/>
    </source>
</evidence>
<keyword evidence="7 13" id="KW-0472">Membrane</keyword>
<evidence type="ECO:0000256" key="9">
    <source>
        <dbReference type="ARBA" id="ARBA00023588"/>
    </source>
</evidence>
<accession>A0A6L3UZ55</accession>
<comment type="subcellular location">
    <subcellularLocation>
        <location evidence="1">Cell membrane</location>
        <topology evidence="1">Single-pass membrane protein</topology>
    </subcellularLocation>
</comment>
<evidence type="ECO:0000256" key="6">
    <source>
        <dbReference type="ARBA" id="ARBA00022989"/>
    </source>
</evidence>
<dbReference type="GO" id="GO:0016746">
    <property type="term" value="F:acyltransferase activity"/>
    <property type="evidence" value="ECO:0007669"/>
    <property type="project" value="UniProtKB-KW"/>
</dbReference>
<keyword evidence="2" id="KW-1003">Cell membrane</keyword>
<evidence type="ECO:0000256" key="4">
    <source>
        <dbReference type="ARBA" id="ARBA00022692"/>
    </source>
</evidence>
<evidence type="ECO:0000256" key="11">
    <source>
        <dbReference type="ARBA" id="ARBA00023667"/>
    </source>
</evidence>
<evidence type="ECO:0000256" key="7">
    <source>
        <dbReference type="ARBA" id="ARBA00023136"/>
    </source>
</evidence>
<evidence type="ECO:0000313" key="14">
    <source>
        <dbReference type="EMBL" id="KAB2328092.1"/>
    </source>
</evidence>
<dbReference type="Proteomes" id="UP000481030">
    <property type="component" value="Unassembled WGS sequence"/>
</dbReference>
<keyword evidence="4 13" id="KW-0812">Transmembrane</keyword>
<organism evidence="14 15">
    <name type="scientific">Cytobacillus depressus</name>
    <dbReference type="NCBI Taxonomy" id="1602942"/>
    <lineage>
        <taxon>Bacteria</taxon>
        <taxon>Bacillati</taxon>
        <taxon>Bacillota</taxon>
        <taxon>Bacilli</taxon>
        <taxon>Bacillales</taxon>
        <taxon>Bacillaceae</taxon>
        <taxon>Cytobacillus</taxon>
    </lineage>
</organism>
<comment type="pathway">
    <text evidence="9">Carotenoid biosynthesis; staphyloxanthin biosynthesis; staphyloxanthin from farnesyl diphosphate: step 5/5.</text>
</comment>
<evidence type="ECO:0000313" key="15">
    <source>
        <dbReference type="Proteomes" id="UP000481030"/>
    </source>
</evidence>
<keyword evidence="15" id="KW-1185">Reference proteome</keyword>
<dbReference type="Pfam" id="PF18927">
    <property type="entry name" value="CrtO"/>
    <property type="match status" value="1"/>
</dbReference>
<gene>
    <name evidence="14" type="ORF">F7731_26130</name>
</gene>
<dbReference type="RefSeq" id="WP_151537665.1">
    <property type="nucleotide sequence ID" value="NZ_WBOS01000034.1"/>
</dbReference>
<dbReference type="UniPathway" id="UPA00029">
    <property type="reaction ID" value="UER00560"/>
</dbReference>
<keyword evidence="5" id="KW-0732">Signal</keyword>
<reference evidence="14 15" key="1">
    <citation type="journal article" date="2016" name="Antonie Van Leeuwenhoek">
        <title>Bacillus depressus sp. nov., isolated from soil of a sunflower field.</title>
        <authorList>
            <person name="Wei X."/>
            <person name="Xin D."/>
            <person name="Xin Y."/>
            <person name="Zhang H."/>
            <person name="Wang T."/>
            <person name="Zhang J."/>
        </authorList>
    </citation>
    <scope>NUCLEOTIDE SEQUENCE [LARGE SCALE GENOMIC DNA]</scope>
    <source>
        <strain evidence="14 15">BZ1</strain>
    </source>
</reference>
<evidence type="ECO:0000256" key="2">
    <source>
        <dbReference type="ARBA" id="ARBA00022475"/>
    </source>
</evidence>
<name>A0A6L3UZ55_9BACI</name>
<sequence>MKLLNRIFNDKYYSIKHFEREGKIYEILGIKWFKRLLLRIARSRKNEVPFNGYFLKELSIEGIIEFENKSKKSERSHVIIAIIILFYQFRIIIFLEGILDVLFLLFFTLLNVISNIYPIFLQRYNRIRIKRVLQKMKSIEKK</sequence>
<proteinExistence type="inferred from homology"/>
<evidence type="ECO:0000256" key="3">
    <source>
        <dbReference type="ARBA" id="ARBA00022679"/>
    </source>
</evidence>
<evidence type="ECO:0000256" key="13">
    <source>
        <dbReference type="SAM" id="Phobius"/>
    </source>
</evidence>
<evidence type="ECO:0000256" key="1">
    <source>
        <dbReference type="ARBA" id="ARBA00004162"/>
    </source>
</evidence>
<keyword evidence="6 13" id="KW-1133">Transmembrane helix</keyword>
<feature type="transmembrane region" description="Helical" evidence="13">
    <location>
        <begin position="78"/>
        <end position="95"/>
    </location>
</feature>
<keyword evidence="3" id="KW-0808">Transferase</keyword>